<protein>
    <submittedName>
        <fullName evidence="10">Iron(III) transport system permease protein</fullName>
    </submittedName>
</protein>
<dbReference type="PROSITE" id="PS50928">
    <property type="entry name" value="ABC_TM1"/>
    <property type="match status" value="2"/>
</dbReference>
<feature type="transmembrane region" description="Helical" evidence="7">
    <location>
        <begin position="553"/>
        <end position="571"/>
    </location>
</feature>
<feature type="region of interest" description="Disordered" evidence="8">
    <location>
        <begin position="1"/>
        <end position="38"/>
    </location>
</feature>
<evidence type="ECO:0000256" key="2">
    <source>
        <dbReference type="ARBA" id="ARBA00022448"/>
    </source>
</evidence>
<comment type="similarity">
    <text evidence="7">Belongs to the binding-protein-dependent transport system permease family.</text>
</comment>
<organism evidence="10 11">
    <name type="scientific">Sphaerotilus hippei</name>
    <dbReference type="NCBI Taxonomy" id="744406"/>
    <lineage>
        <taxon>Bacteria</taxon>
        <taxon>Pseudomonadati</taxon>
        <taxon>Pseudomonadota</taxon>
        <taxon>Betaproteobacteria</taxon>
        <taxon>Burkholderiales</taxon>
        <taxon>Sphaerotilaceae</taxon>
        <taxon>Sphaerotilus</taxon>
    </lineage>
</organism>
<keyword evidence="3" id="KW-1003">Cell membrane</keyword>
<dbReference type="InterPro" id="IPR035906">
    <property type="entry name" value="MetI-like_sf"/>
</dbReference>
<keyword evidence="4 7" id="KW-0812">Transmembrane</keyword>
<feature type="transmembrane region" description="Helical" evidence="7">
    <location>
        <begin position="87"/>
        <end position="112"/>
    </location>
</feature>
<dbReference type="PANTHER" id="PTHR30183:SF2">
    <property type="entry name" value="IRON UTILIZATION PROTEIN"/>
    <property type="match status" value="1"/>
</dbReference>
<feature type="domain" description="ABC transmembrane type-1" evidence="9">
    <location>
        <begin position="365"/>
        <end position="571"/>
    </location>
</feature>
<comment type="caution">
    <text evidence="10">The sequence shown here is derived from an EMBL/GenBank/DDBJ whole genome shotgun (WGS) entry which is preliminary data.</text>
</comment>
<evidence type="ECO:0000256" key="1">
    <source>
        <dbReference type="ARBA" id="ARBA00004651"/>
    </source>
</evidence>
<evidence type="ECO:0000313" key="10">
    <source>
        <dbReference type="EMBL" id="PXW98831.1"/>
    </source>
</evidence>
<keyword evidence="11" id="KW-1185">Reference proteome</keyword>
<feature type="transmembrane region" description="Helical" evidence="7">
    <location>
        <begin position="323"/>
        <end position="349"/>
    </location>
</feature>
<keyword evidence="5 7" id="KW-1133">Transmembrane helix</keyword>
<feature type="transmembrane region" description="Helical" evidence="7">
    <location>
        <begin position="232"/>
        <end position="255"/>
    </location>
</feature>
<dbReference type="FunFam" id="1.10.3720.10:FF:000088">
    <property type="entry name" value="Iron(III) ABC transporter, permease protein"/>
    <property type="match status" value="1"/>
</dbReference>
<evidence type="ECO:0000259" key="9">
    <source>
        <dbReference type="PROSITE" id="PS50928"/>
    </source>
</evidence>
<dbReference type="SUPFAM" id="SSF161098">
    <property type="entry name" value="MetI-like"/>
    <property type="match status" value="2"/>
</dbReference>
<dbReference type="GO" id="GO:0005886">
    <property type="term" value="C:plasma membrane"/>
    <property type="evidence" value="ECO:0007669"/>
    <property type="project" value="UniProtKB-SubCell"/>
</dbReference>
<proteinExistence type="inferred from homology"/>
<evidence type="ECO:0000313" key="11">
    <source>
        <dbReference type="Proteomes" id="UP000247811"/>
    </source>
</evidence>
<dbReference type="CDD" id="cd06261">
    <property type="entry name" value="TM_PBP2"/>
    <property type="match status" value="2"/>
</dbReference>
<feature type="transmembrane region" description="Helical" evidence="7">
    <location>
        <begin position="173"/>
        <end position="193"/>
    </location>
</feature>
<gene>
    <name evidence="10" type="ORF">C7444_102322</name>
</gene>
<name>A0A318H516_9BURK</name>
<evidence type="ECO:0000256" key="8">
    <source>
        <dbReference type="SAM" id="MobiDB-lite"/>
    </source>
</evidence>
<evidence type="ECO:0000256" key="5">
    <source>
        <dbReference type="ARBA" id="ARBA00022989"/>
    </source>
</evidence>
<keyword evidence="2 7" id="KW-0813">Transport</keyword>
<feature type="compositionally biased region" description="Low complexity" evidence="8">
    <location>
        <begin position="25"/>
        <end position="37"/>
    </location>
</feature>
<dbReference type="PANTHER" id="PTHR30183">
    <property type="entry name" value="MOLYBDENUM TRANSPORT SYSTEM PERMEASE PROTEIN MODB"/>
    <property type="match status" value="1"/>
</dbReference>
<feature type="transmembrane region" description="Helical" evidence="7">
    <location>
        <begin position="44"/>
        <end position="67"/>
    </location>
</feature>
<accession>A0A318H516</accession>
<dbReference type="GO" id="GO:0055085">
    <property type="term" value="P:transmembrane transport"/>
    <property type="evidence" value="ECO:0007669"/>
    <property type="project" value="InterPro"/>
</dbReference>
<evidence type="ECO:0000256" key="6">
    <source>
        <dbReference type="ARBA" id="ARBA00023136"/>
    </source>
</evidence>
<dbReference type="AlphaFoldDB" id="A0A318H516"/>
<dbReference type="EMBL" id="QJJS01000002">
    <property type="protein sequence ID" value="PXW98831.1"/>
    <property type="molecule type" value="Genomic_DNA"/>
</dbReference>
<feature type="transmembrane region" description="Helical" evidence="7">
    <location>
        <begin position="503"/>
        <end position="520"/>
    </location>
</feature>
<dbReference type="OrthoDB" id="9790211at2"/>
<comment type="subcellular location">
    <subcellularLocation>
        <location evidence="1 7">Cell membrane</location>
        <topology evidence="1 7">Multi-pass membrane protein</topology>
    </subcellularLocation>
</comment>
<feature type="transmembrane region" description="Helical" evidence="7">
    <location>
        <begin position="400"/>
        <end position="425"/>
    </location>
</feature>
<dbReference type="Gene3D" id="1.10.3720.10">
    <property type="entry name" value="MetI-like"/>
    <property type="match status" value="2"/>
</dbReference>
<dbReference type="RefSeq" id="WP_110399446.1">
    <property type="nucleotide sequence ID" value="NZ_QJJS01000002.1"/>
</dbReference>
<feature type="transmembrane region" description="Helical" evidence="7">
    <location>
        <begin position="124"/>
        <end position="143"/>
    </location>
</feature>
<feature type="transmembrane region" description="Helical" evidence="7">
    <location>
        <begin position="369"/>
        <end position="388"/>
    </location>
</feature>
<evidence type="ECO:0000256" key="7">
    <source>
        <dbReference type="RuleBase" id="RU363032"/>
    </source>
</evidence>
<feature type="transmembrane region" description="Helical" evidence="7">
    <location>
        <begin position="275"/>
        <end position="293"/>
    </location>
</feature>
<dbReference type="InterPro" id="IPR000515">
    <property type="entry name" value="MetI-like"/>
</dbReference>
<evidence type="ECO:0000256" key="4">
    <source>
        <dbReference type="ARBA" id="ARBA00022692"/>
    </source>
</evidence>
<dbReference type="Proteomes" id="UP000247811">
    <property type="component" value="Unassembled WGS sequence"/>
</dbReference>
<evidence type="ECO:0000256" key="3">
    <source>
        <dbReference type="ARBA" id="ARBA00022475"/>
    </source>
</evidence>
<feature type="transmembrane region" description="Helical" evidence="7">
    <location>
        <begin position="445"/>
        <end position="467"/>
    </location>
</feature>
<feature type="domain" description="ABC transmembrane type-1" evidence="9">
    <location>
        <begin position="88"/>
        <end position="294"/>
    </location>
</feature>
<keyword evidence="6 7" id="KW-0472">Membrane</keyword>
<dbReference type="Pfam" id="PF00528">
    <property type="entry name" value="BPD_transp_1"/>
    <property type="match status" value="2"/>
</dbReference>
<reference evidence="10 11" key="1">
    <citation type="submission" date="2018-05" db="EMBL/GenBank/DDBJ databases">
        <title>Genomic Encyclopedia of Type Strains, Phase IV (KMG-IV): sequencing the most valuable type-strain genomes for metagenomic binning, comparative biology and taxonomic classification.</title>
        <authorList>
            <person name="Goeker M."/>
        </authorList>
    </citation>
    <scope>NUCLEOTIDE SEQUENCE [LARGE SCALE GENOMIC DNA]</scope>
    <source>
        <strain evidence="10 11">DSM 566</strain>
    </source>
</reference>
<sequence length="585" mass="62838">MSSTPHAKVPALAPLEPDPPATVTPARRPAAPGAQRRPGQHGRWLLAVTVLIALMVGAPVLSVATHLLSPGTAETWRHLLDTVLPDYVLTTLQLCLGVALGSASVGVGAAWLVTRYHFPGRRHLEWALVLPLAMPAYVLAYTYTDLLQFVGPVQTALRHTFGWTRADYWFPEVRSTGGAVLMFTLALYPYVYLMARTTFLERAAGMLEVGRSLGLGPWASFWRVSLPMARPAIAGGVALVLMETLADYGTVAYFSVQTFTTGIYRAWFSLGDRPAAAQLAVALLAFVAVILTLERASRGRARFHDTTLRRLTPLSRPLRGWRAAVLIGACLVPLTGGFLLPGGLLLHMALTEGDAQWGWRFVELARNSFLVAGLTALACVALAVLIAYAARQHRGWLLRIAQRIVGLGYAVPGSVIAVGVLIPVARLDNLLAELIQSSFGWNPGLLLTGSITALVYACVARFLTAAVQAVDSGLLKITPSMDDAARSMGLTPPQVLRRVHLPLLRGSLLTAALLVFIDVMKELPATLVMRPFNFDTLATQVYTLASDERLAEASTAALAIVAVGLIPIVLLSRQIAGSRIGHGSR</sequence>